<reference evidence="1" key="1">
    <citation type="journal article" date="2014" name="Front. Microbiol.">
        <title>High frequency of phylogenetically diverse reductive dehalogenase-homologous genes in deep subseafloor sedimentary metagenomes.</title>
        <authorList>
            <person name="Kawai M."/>
            <person name="Futagami T."/>
            <person name="Toyoda A."/>
            <person name="Takaki Y."/>
            <person name="Nishi S."/>
            <person name="Hori S."/>
            <person name="Arai W."/>
            <person name="Tsubouchi T."/>
            <person name="Morono Y."/>
            <person name="Uchiyama I."/>
            <person name="Ito T."/>
            <person name="Fujiyama A."/>
            <person name="Inagaki F."/>
            <person name="Takami H."/>
        </authorList>
    </citation>
    <scope>NUCLEOTIDE SEQUENCE</scope>
    <source>
        <strain evidence="1">Expedition CK06-06</strain>
    </source>
</reference>
<protein>
    <submittedName>
        <fullName evidence="1">Uncharacterized protein</fullName>
    </submittedName>
</protein>
<dbReference type="AlphaFoldDB" id="X1MHU7"/>
<name>X1MHU7_9ZZZZ</name>
<feature type="non-terminal residue" evidence="1">
    <location>
        <position position="1"/>
    </location>
</feature>
<proteinExistence type="predicted"/>
<gene>
    <name evidence="1" type="ORF">S06H3_11729</name>
</gene>
<evidence type="ECO:0000313" key="1">
    <source>
        <dbReference type="EMBL" id="GAI17636.1"/>
    </source>
</evidence>
<comment type="caution">
    <text evidence="1">The sequence shown here is derived from an EMBL/GenBank/DDBJ whole genome shotgun (WGS) entry which is preliminary data.</text>
</comment>
<sequence length="275" mass="31993">DTSVAARYRIQAYLLEVDNLKNTSPLRMKKIAKRLVENYKQVVKKLAQEQGKSFEEVKNRASLLFIPGESPTDPNQAFTEFNQYKELAKRIKDKEEDNPKLEQLSQRIEEYEEICGTKLELEKLNLERKSFIYVEEDNIRMKGRIDKLTFAARFNEKILELKEKIAVGKDRMNEKRLFVYHKYNIDSPYLPLGMVSYKARQPLKGIFFTLLEGYLLYSGIKEKDGNKIGLGCILTLLELLHNRKVVSEHNQDLSRKLGLTLEKDKISASVSLKLQ</sequence>
<dbReference type="EMBL" id="BARV01005777">
    <property type="protein sequence ID" value="GAI17636.1"/>
    <property type="molecule type" value="Genomic_DNA"/>
</dbReference>
<organism evidence="1">
    <name type="scientific">marine sediment metagenome</name>
    <dbReference type="NCBI Taxonomy" id="412755"/>
    <lineage>
        <taxon>unclassified sequences</taxon>
        <taxon>metagenomes</taxon>
        <taxon>ecological metagenomes</taxon>
    </lineage>
</organism>
<accession>X1MHU7</accession>